<gene>
    <name evidence="1" type="ORF">TM448A01197_0003</name>
</gene>
<reference evidence="1" key="1">
    <citation type="submission" date="2020-03" db="EMBL/GenBank/DDBJ databases">
        <title>The deep terrestrial virosphere.</title>
        <authorList>
            <person name="Holmfeldt K."/>
            <person name="Nilsson E."/>
            <person name="Simone D."/>
            <person name="Lopez-Fernandez M."/>
            <person name="Wu X."/>
            <person name="de Brujin I."/>
            <person name="Lundin D."/>
            <person name="Andersson A."/>
            <person name="Bertilsson S."/>
            <person name="Dopson M."/>
        </authorList>
    </citation>
    <scope>NUCLEOTIDE SEQUENCE</scope>
    <source>
        <strain evidence="1">TM448A01197</strain>
    </source>
</reference>
<protein>
    <submittedName>
        <fullName evidence="1">Uncharacterized protein</fullName>
    </submittedName>
</protein>
<organism evidence="1">
    <name type="scientific">viral metagenome</name>
    <dbReference type="NCBI Taxonomy" id="1070528"/>
    <lineage>
        <taxon>unclassified sequences</taxon>
        <taxon>metagenomes</taxon>
        <taxon>organismal metagenomes</taxon>
    </lineage>
</organism>
<dbReference type="AlphaFoldDB" id="A0A6H1ZLY4"/>
<accession>A0A6H1ZLY4</accession>
<sequence length="174" mass="18105">MATYTWFNGGISMQHHLPGEAPFMANIDIPKLIAETGPMKTANTSNVKTAPAATGFAAADVLQVFEVLAGFVVTPLVGAWVTTVEGGAATADIGNASATQTHRLAADAVGLMGTFDLNTLTAQISLVADTHLGFNTYQGVVFITNGTIDITFVTAATALAIFDVWAMGNQCFYA</sequence>
<proteinExistence type="predicted"/>
<name>A0A6H1ZLY4_9ZZZZ</name>
<evidence type="ECO:0000313" key="1">
    <source>
        <dbReference type="EMBL" id="QJA48936.1"/>
    </source>
</evidence>
<dbReference type="EMBL" id="MT144110">
    <property type="protein sequence ID" value="QJA48936.1"/>
    <property type="molecule type" value="Genomic_DNA"/>
</dbReference>